<name>A0A0C6F0W3_9HYPH</name>
<sequence length="192" mass="20282">MTLPARLCSLRQRAVRLAYRLSNSCTAVVTTTGASQFSAARRNRETGSRPVPSSRVPSSRDRAAAACQSKVAWCSRMPASSPSAVRNTAAVCSMIAVNGATWTTRRRPCRAAWSRAKVSEASVLPPPVGTVRVKSPGFRAARSRTEASTSARTALTRLGGAAADTASMWARSRACRVAIPGWPPRGTGRAPA</sequence>
<proteinExistence type="predicted"/>
<dbReference type="KEGG" id="maqu:Maq22A_c15165"/>
<dbReference type="AlphaFoldDB" id="A0A0C6F0W3"/>
<reference evidence="3" key="2">
    <citation type="submission" date="2015-01" db="EMBL/GenBank/DDBJ databases">
        <title>Complete genome sequence of Methylobacterium aquaticum strain 22A.</title>
        <authorList>
            <person name="Tani A."/>
            <person name="Ogura Y."/>
            <person name="Hayashi T."/>
        </authorList>
    </citation>
    <scope>NUCLEOTIDE SEQUENCE [LARGE SCALE GENOMIC DNA]</scope>
    <source>
        <strain evidence="3">MA-22A</strain>
    </source>
</reference>
<reference evidence="2 3" key="1">
    <citation type="journal article" date="2015" name="Genome Announc.">
        <title>Complete Genome Sequence of Methylobacterium aquaticum Strain 22A, Isolated from Racomitrium japonicum Moss.</title>
        <authorList>
            <person name="Tani A."/>
            <person name="Ogura Y."/>
            <person name="Hayashi T."/>
            <person name="Kimbara K."/>
        </authorList>
    </citation>
    <scope>NUCLEOTIDE SEQUENCE [LARGE SCALE GENOMIC DNA]</scope>
    <source>
        <strain evidence="2 3">MA-22A</strain>
    </source>
</reference>
<feature type="region of interest" description="Disordered" evidence="1">
    <location>
        <begin position="36"/>
        <end position="61"/>
    </location>
</feature>
<accession>A0A0C6F0W3</accession>
<evidence type="ECO:0000256" key="1">
    <source>
        <dbReference type="SAM" id="MobiDB-lite"/>
    </source>
</evidence>
<feature type="compositionally biased region" description="Low complexity" evidence="1">
    <location>
        <begin position="48"/>
        <end position="57"/>
    </location>
</feature>
<protein>
    <submittedName>
        <fullName evidence="2">Uncharacterized protein</fullName>
    </submittedName>
</protein>
<evidence type="ECO:0000313" key="3">
    <source>
        <dbReference type="Proteomes" id="UP000061432"/>
    </source>
</evidence>
<organism evidence="2 3">
    <name type="scientific">Methylobacterium aquaticum</name>
    <dbReference type="NCBI Taxonomy" id="270351"/>
    <lineage>
        <taxon>Bacteria</taxon>
        <taxon>Pseudomonadati</taxon>
        <taxon>Pseudomonadota</taxon>
        <taxon>Alphaproteobacteria</taxon>
        <taxon>Hyphomicrobiales</taxon>
        <taxon>Methylobacteriaceae</taxon>
        <taxon>Methylobacterium</taxon>
    </lineage>
</organism>
<evidence type="ECO:0000313" key="2">
    <source>
        <dbReference type="EMBL" id="BAQ46196.1"/>
    </source>
</evidence>
<dbReference type="Proteomes" id="UP000061432">
    <property type="component" value="Chromosome"/>
</dbReference>
<gene>
    <name evidence="2" type="ORF">Maq22A_c15165</name>
</gene>
<dbReference type="EMBL" id="AP014704">
    <property type="protein sequence ID" value="BAQ46196.1"/>
    <property type="molecule type" value="Genomic_DNA"/>
</dbReference>